<dbReference type="InterPro" id="IPR013877">
    <property type="entry name" value="YAP-bd/ALF4/Glomulin"/>
</dbReference>
<accession>W6MIK3</accession>
<sequence>MAALGPMSESSGEPRRWLLKRIQTNWLIKANTSNSMSLHDDQIGVSDDAGIPEFEDDTSSDVDDSSATLTGLQVCDVLRQAAVDAVETQDWLSYATLLDIHLGADPDERYDEEEKTALLQTLNEVLVKYPQITYEIGWDLPAMLLEFANSRWLTNRLIESEGIMLVISVFGLLAKNGNPKEVFLRCCEMLAVLYRDPVPTAEELADYDDETREFVLAMPVRAYKMKYHLLVELMTASLRRIETNYPSRFLGMAISAFINFFDTAELYAGQVFFARRVYTFIRDYLPPPAPAEPQDDEEERLALVKVRETEEYLQRKMLRFFLSVAVEQTVSLYPTEWTLTYFQKIQGSKPLATVNDALGEMQSLDYSIREDSLEIVDRLVMLALSLDFDLEKMFLKELDATRLLFKSLDYTTSLDAQNDALFSLVIDNYNKTGLRKQPDSFDPSFIGVFLMFTHSLVHSYPDAKLSISPSDAIKMYIRFAIPGVIRGSTKIAFQDALLHLCWRAIYEWDGDAEADLRALEPILINTFLQVLTTESTSSVFRSKAKMILTLIAKVLTLVSEQTAWNYLHNSLETCPYEQVKPTFISLLKDLLLRTKPVSVDSLTQKVKAASLESKSTAPALPPRESYTYISLNADRQDQLEALVTTATEDLPTDQKDIDVLVAVQTVQTLLSYLNLLVFLREKFPNDRFVAIMEKISAKVAEYNNSVSEEANQERISKGFNIDLLTLAIDNINGATKKT</sequence>
<protein>
    <submittedName>
        <fullName evidence="1">Uncharacterized protein</fullName>
    </submittedName>
</protein>
<dbReference type="RefSeq" id="XP_022458310.1">
    <property type="nucleotide sequence ID" value="XM_022602512.1"/>
</dbReference>
<dbReference type="HOGENOM" id="CLU_024514_0_0_1"/>
<dbReference type="STRING" id="1382522.W6MIK3"/>
<evidence type="ECO:0000313" key="2">
    <source>
        <dbReference type="Proteomes" id="UP000019384"/>
    </source>
</evidence>
<dbReference type="GO" id="GO:0005737">
    <property type="term" value="C:cytoplasm"/>
    <property type="evidence" value="ECO:0007669"/>
    <property type="project" value="TreeGrafter"/>
</dbReference>
<keyword evidence="2" id="KW-1185">Reference proteome</keyword>
<dbReference type="GeneID" id="34519698"/>
<proteinExistence type="predicted"/>
<dbReference type="Proteomes" id="UP000019384">
    <property type="component" value="Unassembled WGS sequence"/>
</dbReference>
<dbReference type="EMBL" id="HG793127">
    <property type="protein sequence ID" value="CDK26304.1"/>
    <property type="molecule type" value="Genomic_DNA"/>
</dbReference>
<dbReference type="AlphaFoldDB" id="W6MIK3"/>
<dbReference type="InterPro" id="IPR040347">
    <property type="entry name" value="YBP1/2"/>
</dbReference>
<dbReference type="GO" id="GO:0034599">
    <property type="term" value="P:cellular response to oxidative stress"/>
    <property type="evidence" value="ECO:0007669"/>
    <property type="project" value="InterPro"/>
</dbReference>
<reference evidence="1" key="2">
    <citation type="submission" date="2014-02" db="EMBL/GenBank/DDBJ databases">
        <title>Complete DNA sequence of /Kuraishia capsulata/ illustrates novel genomic features among budding yeasts (/Saccharomycotina/).</title>
        <authorList>
            <person name="Morales L."/>
            <person name="Noel B."/>
            <person name="Porcel B."/>
            <person name="Marcet-Houben M."/>
            <person name="Hullo M-F."/>
            <person name="Sacerdot C."/>
            <person name="Tekaia F."/>
            <person name="Leh-Louis V."/>
            <person name="Despons L."/>
            <person name="Khanna V."/>
            <person name="Aury J-M."/>
            <person name="Barbe V."/>
            <person name="Couloux A."/>
            <person name="Labadie K."/>
            <person name="Pelletier E."/>
            <person name="Souciet J-L."/>
            <person name="Boekhout T."/>
            <person name="Gabaldon T."/>
            <person name="Wincker P."/>
            <person name="Dujon B."/>
        </authorList>
    </citation>
    <scope>NUCLEOTIDE SEQUENCE</scope>
    <source>
        <strain evidence="1">CBS 1993</strain>
    </source>
</reference>
<organism evidence="1 2">
    <name type="scientific">Kuraishia capsulata CBS 1993</name>
    <dbReference type="NCBI Taxonomy" id="1382522"/>
    <lineage>
        <taxon>Eukaryota</taxon>
        <taxon>Fungi</taxon>
        <taxon>Dikarya</taxon>
        <taxon>Ascomycota</taxon>
        <taxon>Saccharomycotina</taxon>
        <taxon>Pichiomycetes</taxon>
        <taxon>Pichiales</taxon>
        <taxon>Pichiaceae</taxon>
        <taxon>Kuraishia</taxon>
    </lineage>
</organism>
<name>W6MIK3_9ASCO</name>
<dbReference type="OrthoDB" id="5396786at2759"/>
<dbReference type="PANTHER" id="PTHR28020">
    <property type="entry name" value="YAP1-BINDING PROTEIN 1-RELATED"/>
    <property type="match status" value="1"/>
</dbReference>
<dbReference type="Pfam" id="PF08568">
    <property type="entry name" value="Kinetochor_Ybp2"/>
    <property type="match status" value="1"/>
</dbReference>
<dbReference type="PANTHER" id="PTHR28020:SF1">
    <property type="entry name" value="YAP1-BINDING PROTEIN 1-RELATED"/>
    <property type="match status" value="1"/>
</dbReference>
<gene>
    <name evidence="1" type="ORF">KUCA_T00002275001</name>
</gene>
<reference evidence="1" key="1">
    <citation type="submission" date="2013-12" db="EMBL/GenBank/DDBJ databases">
        <authorList>
            <person name="Genoscope - CEA"/>
        </authorList>
    </citation>
    <scope>NUCLEOTIDE SEQUENCE</scope>
    <source>
        <strain evidence="1">CBS 1993</strain>
    </source>
</reference>
<evidence type="ECO:0000313" key="1">
    <source>
        <dbReference type="EMBL" id="CDK26304.1"/>
    </source>
</evidence>